<dbReference type="Pfam" id="PF10011">
    <property type="entry name" value="DUF2254"/>
    <property type="match status" value="1"/>
</dbReference>
<dbReference type="RefSeq" id="WP_121625270.1">
    <property type="nucleotide sequence ID" value="NZ_JACIIW010000002.1"/>
</dbReference>
<feature type="transmembrane region" description="Helical" evidence="1">
    <location>
        <begin position="133"/>
        <end position="153"/>
    </location>
</feature>
<name>A0A3L7A0W4_9HYPH</name>
<dbReference type="InterPro" id="IPR018723">
    <property type="entry name" value="DUF2254_membrane"/>
</dbReference>
<keyword evidence="1" id="KW-1133">Transmembrane helix</keyword>
<reference evidence="2 3" key="1">
    <citation type="submission" date="2018-10" db="EMBL/GenBank/DDBJ databases">
        <title>Xanthobacter tagetidis genome sequencing and assembly.</title>
        <authorList>
            <person name="Maclea K.S."/>
            <person name="Goen A.E."/>
            <person name="Fatima S.A."/>
        </authorList>
    </citation>
    <scope>NUCLEOTIDE SEQUENCE [LARGE SCALE GENOMIC DNA]</scope>
    <source>
        <strain evidence="2 3">ATCC 700314</strain>
    </source>
</reference>
<keyword evidence="3" id="KW-1185">Reference proteome</keyword>
<feature type="transmembrane region" description="Helical" evidence="1">
    <location>
        <begin position="56"/>
        <end position="82"/>
    </location>
</feature>
<feature type="transmembrane region" description="Helical" evidence="1">
    <location>
        <begin position="103"/>
        <end position="121"/>
    </location>
</feature>
<evidence type="ECO:0000256" key="1">
    <source>
        <dbReference type="SAM" id="Phobius"/>
    </source>
</evidence>
<dbReference type="OrthoDB" id="2955631at2"/>
<organism evidence="2 3">
    <name type="scientific">Xanthobacter tagetidis</name>
    <dbReference type="NCBI Taxonomy" id="60216"/>
    <lineage>
        <taxon>Bacteria</taxon>
        <taxon>Pseudomonadati</taxon>
        <taxon>Pseudomonadota</taxon>
        <taxon>Alphaproteobacteria</taxon>
        <taxon>Hyphomicrobiales</taxon>
        <taxon>Xanthobacteraceae</taxon>
        <taxon>Xanthobacter</taxon>
    </lineage>
</organism>
<accession>A0A3L7A0W4</accession>
<dbReference type="EMBL" id="RCTF01000023">
    <property type="protein sequence ID" value="RLP73271.1"/>
    <property type="molecule type" value="Genomic_DNA"/>
</dbReference>
<dbReference type="Proteomes" id="UP000269692">
    <property type="component" value="Unassembled WGS sequence"/>
</dbReference>
<evidence type="ECO:0000313" key="2">
    <source>
        <dbReference type="EMBL" id="RLP73271.1"/>
    </source>
</evidence>
<gene>
    <name evidence="2" type="ORF">D9R14_20740</name>
</gene>
<sequence>MSRWEWLLKNLARRLWVRASLIGLLGVAAAMVAAVAENYIPWQLPGSIGADAVDGILNIIASSMLAVTTFSLSVMTSAYGSATSNVTPRATRLLMEDKVTQNVLSTFIGSFLFGIVGIVVLKTGAYGDRGRVVLFLVTIGVIFLIVVTLLRWIDHLTRLGRVGETTDRVERATRSALEERLAEPYLGGRPAGGPEDAIPARAVPVFAEAIGYVQHVDMAALQGCAEKNQGSIHVAALPGSFIAARTPVAFIDAHFAGGDEIAEATEAVRRAFSVGSERNFDQDPRFGLAVLSEIACRALSPAVNDYGTAIDVIGRATRLLSLWAQGGAPRDEDGIRFADVRVLALRSDDLFEDAFMLIARDGAAMIEVQLRLQKVLAALGQLGDADFRAAARHQAELALMRADDALPIEADRARLRAAVAAGWGELATDAAAPPGTIRPERH</sequence>
<keyword evidence="1" id="KW-0812">Transmembrane</keyword>
<evidence type="ECO:0000313" key="3">
    <source>
        <dbReference type="Proteomes" id="UP000269692"/>
    </source>
</evidence>
<dbReference type="AlphaFoldDB" id="A0A3L7A0W4"/>
<comment type="caution">
    <text evidence="2">The sequence shown here is derived from an EMBL/GenBank/DDBJ whole genome shotgun (WGS) entry which is preliminary data.</text>
</comment>
<feature type="transmembrane region" description="Helical" evidence="1">
    <location>
        <begin position="15"/>
        <end position="36"/>
    </location>
</feature>
<protein>
    <submittedName>
        <fullName evidence="2">DUF2254 domain-containing protein</fullName>
    </submittedName>
</protein>
<keyword evidence="1" id="KW-0472">Membrane</keyword>
<proteinExistence type="predicted"/>